<dbReference type="AlphaFoldDB" id="A0A433KZ55"/>
<name>A0A433KZ55_9GAMM</name>
<keyword evidence="3" id="KW-1185">Reference proteome</keyword>
<comment type="caution">
    <text evidence="2">The sequence shown here is derived from an EMBL/GenBank/DDBJ whole genome shotgun (WGS) entry which is preliminary data.</text>
</comment>
<evidence type="ECO:0000313" key="3">
    <source>
        <dbReference type="Proteomes" id="UP000287336"/>
    </source>
</evidence>
<reference evidence="2 3" key="1">
    <citation type="submission" date="2018-12" db="EMBL/GenBank/DDBJ databases">
        <title>three novel Halomonas strain isolated from plants.</title>
        <authorList>
            <person name="Sun C."/>
        </authorList>
    </citation>
    <scope>NUCLEOTIDE SEQUENCE [LARGE SCALE GENOMIC DNA]</scope>
    <source>
        <strain evidence="2 3">DSM 19434</strain>
    </source>
</reference>
<sequence>MKLSVILGLLFLVVSSASFSHSSWQASHSCFKPVKPYEFQSQWEANMFNNEVDVYRNCIEQFVSEQENAIQTHSGALDEAIDEWNDFVNFELNISLLN</sequence>
<protein>
    <submittedName>
        <fullName evidence="2">Uncharacterized protein</fullName>
    </submittedName>
</protein>
<feature type="signal peptide" evidence="1">
    <location>
        <begin position="1"/>
        <end position="20"/>
    </location>
</feature>
<evidence type="ECO:0000256" key="1">
    <source>
        <dbReference type="SAM" id="SignalP"/>
    </source>
</evidence>
<organism evidence="2 3">
    <name type="scientific">Vreelandella andesensis</name>
    <dbReference type="NCBI Taxonomy" id="447567"/>
    <lineage>
        <taxon>Bacteria</taxon>
        <taxon>Pseudomonadati</taxon>
        <taxon>Pseudomonadota</taxon>
        <taxon>Gammaproteobacteria</taxon>
        <taxon>Oceanospirillales</taxon>
        <taxon>Halomonadaceae</taxon>
        <taxon>Vreelandella</taxon>
    </lineage>
</organism>
<gene>
    <name evidence="2" type="ORF">ELY33_00895</name>
</gene>
<dbReference type="OrthoDB" id="6913928at2"/>
<proteinExistence type="predicted"/>
<accession>A0A433KZ55</accession>
<keyword evidence="1" id="KW-0732">Signal</keyword>
<dbReference type="RefSeq" id="WP_126942547.1">
    <property type="nucleotide sequence ID" value="NZ_RZHG01000002.1"/>
</dbReference>
<dbReference type="Proteomes" id="UP000287336">
    <property type="component" value="Unassembled WGS sequence"/>
</dbReference>
<evidence type="ECO:0000313" key="2">
    <source>
        <dbReference type="EMBL" id="RUR34770.1"/>
    </source>
</evidence>
<feature type="chain" id="PRO_5019290003" evidence="1">
    <location>
        <begin position="21"/>
        <end position="98"/>
    </location>
</feature>
<dbReference type="EMBL" id="RZHG01000002">
    <property type="protein sequence ID" value="RUR34770.1"/>
    <property type="molecule type" value="Genomic_DNA"/>
</dbReference>